<dbReference type="PANTHER" id="PTHR30502:SF0">
    <property type="entry name" value="PHOSPHOENOLPYRUVATE CARBOXYLASE FAMILY PROTEIN"/>
    <property type="match status" value="1"/>
</dbReference>
<evidence type="ECO:0000313" key="6">
    <source>
        <dbReference type="Proteomes" id="UP000001572"/>
    </source>
</evidence>
<dbReference type="GO" id="GO:0046872">
    <property type="term" value="F:metal ion binding"/>
    <property type="evidence" value="ECO:0007669"/>
    <property type="project" value="UniProtKB-KW"/>
</dbReference>
<evidence type="ECO:0000256" key="3">
    <source>
        <dbReference type="ARBA" id="ARBA00023239"/>
    </source>
</evidence>
<proteinExistence type="inferred from homology"/>
<dbReference type="Proteomes" id="UP000001572">
    <property type="component" value="Chromosome"/>
</dbReference>
<reference evidence="6" key="1">
    <citation type="journal article" date="2016" name="Genome Announc.">
        <title>Complete genome sequence of Alkaliphilus metalliredigens strain QYMF, an alkaliphilic and metal-reducing bacterium isolated from borax-contaminated leachate ponds.</title>
        <authorList>
            <person name="Hwang C."/>
            <person name="Copeland A."/>
            <person name="Lucas S."/>
            <person name="Lapidus A."/>
            <person name="Barry K."/>
            <person name="Detter J.C."/>
            <person name="Glavina Del Rio T."/>
            <person name="Hammon N."/>
            <person name="Israni S."/>
            <person name="Dalin E."/>
            <person name="Tice H."/>
            <person name="Pitluck S."/>
            <person name="Chertkov O."/>
            <person name="Brettin T."/>
            <person name="Bruce D."/>
            <person name="Han C."/>
            <person name="Schmutz J."/>
            <person name="Larimer F."/>
            <person name="Land M.L."/>
            <person name="Hauser L."/>
            <person name="Kyrpides N."/>
            <person name="Mikhailova N."/>
            <person name="Ye Q."/>
            <person name="Zhou J."/>
            <person name="Richardson P."/>
            <person name="Fields M.W."/>
        </authorList>
    </citation>
    <scope>NUCLEOTIDE SEQUENCE [LARGE SCALE GENOMIC DNA]</scope>
    <source>
        <strain evidence="6">QYMF</strain>
    </source>
</reference>
<protein>
    <submittedName>
        <fullName evidence="5">2-dehydro-3-deoxyglucarate aldolase</fullName>
        <ecNumber evidence="5">4.1.2.20</ecNumber>
    </submittedName>
</protein>
<evidence type="ECO:0000256" key="2">
    <source>
        <dbReference type="ARBA" id="ARBA00022723"/>
    </source>
</evidence>
<dbReference type="InterPro" id="IPR015813">
    <property type="entry name" value="Pyrv/PenolPyrv_kinase-like_dom"/>
</dbReference>
<dbReference type="EC" id="4.1.2.20" evidence="5"/>
<accession>A6TKL4</accession>
<dbReference type="PANTHER" id="PTHR30502">
    <property type="entry name" value="2-KETO-3-DEOXY-L-RHAMNONATE ALDOLASE"/>
    <property type="match status" value="1"/>
</dbReference>
<feature type="domain" description="HpcH/HpaI aldolase/citrate lyase" evidence="4">
    <location>
        <begin position="19"/>
        <end position="238"/>
    </location>
</feature>
<sequence length="262" mass="28604">MSNRIQNELSEGKYVVGPFMKLASPAIVEIMGKAGFDYVIIDCEHGPTNMLQAEDMVRAAKLVGISPVIRVSANDPVMISRALDIGADAVQVPQISTKEDAERVAKAAKFAPLGERGSCPYVRAAEYSHLDKKEYFKKANEETMVIIHIEGEEGAKNIDEILSVEGIDVIFIGPYDLSQSLGVPGEVDHPKVVEMMEMVVEKAKGKGKTVGTFVESPEGAHRWIDLGVQYISYAGDTGIIYQACKDIMQQIQSVEAISQDQI</sequence>
<dbReference type="KEGG" id="amt:Amet_0505"/>
<dbReference type="EMBL" id="CP000724">
    <property type="protein sequence ID" value="ABR46732.1"/>
    <property type="molecule type" value="Genomic_DNA"/>
</dbReference>
<evidence type="ECO:0000259" key="4">
    <source>
        <dbReference type="Pfam" id="PF03328"/>
    </source>
</evidence>
<dbReference type="Pfam" id="PF03328">
    <property type="entry name" value="HpcH_HpaI"/>
    <property type="match status" value="1"/>
</dbReference>
<dbReference type="SUPFAM" id="SSF51621">
    <property type="entry name" value="Phosphoenolpyruvate/pyruvate domain"/>
    <property type="match status" value="1"/>
</dbReference>
<dbReference type="OrthoDB" id="86160at2"/>
<dbReference type="AlphaFoldDB" id="A6TKL4"/>
<dbReference type="HOGENOM" id="CLU_059964_4_1_9"/>
<dbReference type="InterPro" id="IPR005000">
    <property type="entry name" value="Aldolase/citrate-lyase_domain"/>
</dbReference>
<evidence type="ECO:0000256" key="1">
    <source>
        <dbReference type="ARBA" id="ARBA00005568"/>
    </source>
</evidence>
<dbReference type="InterPro" id="IPR050251">
    <property type="entry name" value="HpcH-HpaI_aldolase"/>
</dbReference>
<evidence type="ECO:0000313" key="5">
    <source>
        <dbReference type="EMBL" id="ABR46732.1"/>
    </source>
</evidence>
<dbReference type="GO" id="GO:0005737">
    <property type="term" value="C:cytoplasm"/>
    <property type="evidence" value="ECO:0007669"/>
    <property type="project" value="TreeGrafter"/>
</dbReference>
<dbReference type="GO" id="GO:0008672">
    <property type="term" value="F:2-dehydro-3-deoxyglucarate aldolase activity"/>
    <property type="evidence" value="ECO:0007669"/>
    <property type="project" value="UniProtKB-EC"/>
</dbReference>
<dbReference type="STRING" id="293826.Amet_0505"/>
<keyword evidence="2" id="KW-0479">Metal-binding</keyword>
<keyword evidence="6" id="KW-1185">Reference proteome</keyword>
<dbReference type="Gene3D" id="3.20.20.60">
    <property type="entry name" value="Phosphoenolpyruvate-binding domains"/>
    <property type="match status" value="1"/>
</dbReference>
<dbReference type="eggNOG" id="COG3836">
    <property type="taxonomic scope" value="Bacteria"/>
</dbReference>
<name>A6TKL4_ALKMQ</name>
<keyword evidence="3 5" id="KW-0456">Lyase</keyword>
<dbReference type="RefSeq" id="WP_011971640.1">
    <property type="nucleotide sequence ID" value="NC_009633.1"/>
</dbReference>
<dbReference type="InterPro" id="IPR040442">
    <property type="entry name" value="Pyrv_kinase-like_dom_sf"/>
</dbReference>
<comment type="similarity">
    <text evidence="1">Belongs to the HpcH/HpaI aldolase family.</text>
</comment>
<gene>
    <name evidence="5" type="ordered locus">Amet_0505</name>
</gene>
<organism evidence="5 6">
    <name type="scientific">Alkaliphilus metalliredigens (strain QYMF)</name>
    <dbReference type="NCBI Taxonomy" id="293826"/>
    <lineage>
        <taxon>Bacteria</taxon>
        <taxon>Bacillati</taxon>
        <taxon>Bacillota</taxon>
        <taxon>Clostridia</taxon>
        <taxon>Peptostreptococcales</taxon>
        <taxon>Natronincolaceae</taxon>
        <taxon>Alkaliphilus</taxon>
    </lineage>
</organism>